<dbReference type="PANTHER" id="PTHR30146">
    <property type="entry name" value="LACI-RELATED TRANSCRIPTIONAL REPRESSOR"/>
    <property type="match status" value="1"/>
</dbReference>
<keyword evidence="3" id="KW-0804">Transcription</keyword>
<dbReference type="Pfam" id="PF13377">
    <property type="entry name" value="Peripla_BP_3"/>
    <property type="match status" value="1"/>
</dbReference>
<reference evidence="5 6" key="1">
    <citation type="journal article" date="2020" name="Cell Host Microbe">
        <title>Functional and Genomic Variation between Human-Derived Isolates of Lachnospiraceae Reveals Inter- and Intra-Species Diversity.</title>
        <authorList>
            <person name="Sorbara M.T."/>
            <person name="Littmann E.R."/>
            <person name="Fontana E."/>
            <person name="Moody T.U."/>
            <person name="Kohout C.E."/>
            <person name="Gjonbalaj M."/>
            <person name="Eaton V."/>
            <person name="Seok R."/>
            <person name="Leiner I.M."/>
            <person name="Pamer E.G."/>
        </authorList>
    </citation>
    <scope>NUCLEOTIDE SEQUENCE [LARGE SCALE GENOMIC DNA]</scope>
    <source>
        <strain evidence="5 6">MSK.15.26</strain>
    </source>
</reference>
<dbReference type="PROSITE" id="PS00356">
    <property type="entry name" value="HTH_LACI_1"/>
    <property type="match status" value="1"/>
</dbReference>
<name>A0ABX2IAG2_BLAHA</name>
<dbReference type="Gene3D" id="3.40.50.2300">
    <property type="match status" value="2"/>
</dbReference>
<comment type="caution">
    <text evidence="5">The sequence shown here is derived from an EMBL/GenBank/DDBJ whole genome shotgun (WGS) entry which is preliminary data.</text>
</comment>
<evidence type="ECO:0000313" key="5">
    <source>
        <dbReference type="EMBL" id="NSJ86060.1"/>
    </source>
</evidence>
<dbReference type="Proteomes" id="UP000822142">
    <property type="component" value="Unassembled WGS sequence"/>
</dbReference>
<dbReference type="RefSeq" id="WP_173749080.1">
    <property type="nucleotide sequence ID" value="NZ_JAAITA010000007.1"/>
</dbReference>
<dbReference type="InterPro" id="IPR028082">
    <property type="entry name" value="Peripla_BP_I"/>
</dbReference>
<dbReference type="Pfam" id="PF00356">
    <property type="entry name" value="LacI"/>
    <property type="match status" value="1"/>
</dbReference>
<keyword evidence="1" id="KW-0805">Transcription regulation</keyword>
<gene>
    <name evidence="5" type="ORF">G5A70_07705</name>
</gene>
<dbReference type="SMART" id="SM00354">
    <property type="entry name" value="HTH_LACI"/>
    <property type="match status" value="1"/>
</dbReference>
<keyword evidence="2 5" id="KW-0238">DNA-binding</keyword>
<dbReference type="Gene3D" id="1.10.260.40">
    <property type="entry name" value="lambda repressor-like DNA-binding domains"/>
    <property type="match status" value="1"/>
</dbReference>
<dbReference type="SUPFAM" id="SSF47413">
    <property type="entry name" value="lambda repressor-like DNA-binding domains"/>
    <property type="match status" value="1"/>
</dbReference>
<dbReference type="InterPro" id="IPR010982">
    <property type="entry name" value="Lambda_DNA-bd_dom_sf"/>
</dbReference>
<sequence length="331" mass="38174">MATIKDIAQEVGVSTATVSRVLNYDETISVNDETREAIFETAERLEYKKKVVYPKIDKVAFLFWASNQEELEDIYYRSLYKEIKKQAEIRNVQFTIVTKKQGIQAVPKDTRAFIGIGWFSQKEIDVLRTITRQGIFMDTSPDESLYDSIRPNLDSIVTQIVDFFYKKGHRNIGFVGPFDYDINSFERVMDVREWSFIESVKYYNIYEDKNIYIADALTVDEGYRIGKKMLEELGEKFPTAVCVASDTLAVGLLQAFNEKGILIPKRIEFFSINDINVAQYVSPPLTTFHIDVPAMCESALDLLAERIIKKREITKTVYINGKPVFRRSCTE</sequence>
<dbReference type="CDD" id="cd01544">
    <property type="entry name" value="PBP1_GalR"/>
    <property type="match status" value="1"/>
</dbReference>
<dbReference type="EMBL" id="JAAITA010000007">
    <property type="protein sequence ID" value="NSJ86060.1"/>
    <property type="molecule type" value="Genomic_DNA"/>
</dbReference>
<accession>A0ABX2IAG2</accession>
<protein>
    <submittedName>
        <fullName evidence="5">LacI family DNA-binding transcriptional regulator</fullName>
    </submittedName>
</protein>
<evidence type="ECO:0000259" key="4">
    <source>
        <dbReference type="PROSITE" id="PS50932"/>
    </source>
</evidence>
<dbReference type="InterPro" id="IPR000843">
    <property type="entry name" value="HTH_LacI"/>
</dbReference>
<proteinExistence type="predicted"/>
<dbReference type="InterPro" id="IPR046335">
    <property type="entry name" value="LacI/GalR-like_sensor"/>
</dbReference>
<organism evidence="5 6">
    <name type="scientific">Blautia hansenii</name>
    <name type="common">Ruminococcus hansenii</name>
    <dbReference type="NCBI Taxonomy" id="1322"/>
    <lineage>
        <taxon>Bacteria</taxon>
        <taxon>Bacillati</taxon>
        <taxon>Bacillota</taxon>
        <taxon>Clostridia</taxon>
        <taxon>Lachnospirales</taxon>
        <taxon>Lachnospiraceae</taxon>
        <taxon>Blautia</taxon>
    </lineage>
</organism>
<dbReference type="SUPFAM" id="SSF53822">
    <property type="entry name" value="Periplasmic binding protein-like I"/>
    <property type="match status" value="1"/>
</dbReference>
<keyword evidence="6" id="KW-1185">Reference proteome</keyword>
<evidence type="ECO:0000256" key="2">
    <source>
        <dbReference type="ARBA" id="ARBA00023125"/>
    </source>
</evidence>
<dbReference type="PROSITE" id="PS50932">
    <property type="entry name" value="HTH_LACI_2"/>
    <property type="match status" value="1"/>
</dbReference>
<dbReference type="PRINTS" id="PR00036">
    <property type="entry name" value="HTHLACI"/>
</dbReference>
<dbReference type="GO" id="GO:0003677">
    <property type="term" value="F:DNA binding"/>
    <property type="evidence" value="ECO:0007669"/>
    <property type="project" value="UniProtKB-KW"/>
</dbReference>
<evidence type="ECO:0000313" key="6">
    <source>
        <dbReference type="Proteomes" id="UP000822142"/>
    </source>
</evidence>
<feature type="domain" description="HTH lacI-type" evidence="4">
    <location>
        <begin position="2"/>
        <end position="48"/>
    </location>
</feature>
<dbReference type="CDD" id="cd01392">
    <property type="entry name" value="HTH_LacI"/>
    <property type="match status" value="1"/>
</dbReference>
<dbReference type="PANTHER" id="PTHR30146:SF149">
    <property type="entry name" value="HTH-TYPE TRANSCRIPTIONAL REGULATOR EBGR"/>
    <property type="match status" value="1"/>
</dbReference>
<evidence type="ECO:0000256" key="3">
    <source>
        <dbReference type="ARBA" id="ARBA00023163"/>
    </source>
</evidence>
<evidence type="ECO:0000256" key="1">
    <source>
        <dbReference type="ARBA" id="ARBA00023015"/>
    </source>
</evidence>